<sequence length="1076" mass="121046">MSKHFFLGFYLVLLAQILMPGMGYASQNGNGKGTGLEKVRLQLKWFHQFQFAGYYAALEKGFFAEAGLDVEIIERDLDKSVVRQVVSGEADYGIGDAGLLSEYAKGEPVVALAAIFQHNPMVFMARQDSGIISPYEMAGKTIMSDTLSANEAPLRAMLVDANLRDNDYTPLQQSNDYSLLTQGKVDVISGYLTDQPYYFKQNDVKINIINPQNYGIDFYGDILFTCRQELIRHPGRADRFTRAALKGWRYALDHPEELIAILVNKYHSKLAPDRLHFEAAETRKLILPDTIPLGQIDLRRLKFVADTYARAGFNKALSEAELMAFVNKQLSGELNLTDAEKSWLAAHPVIRVGIDRDFAPYEWIDNKGRYVGMAADYIKLLEQKLGVHFEIIGDRSWAEVLDLAKKGELDMLSAAVETPEHSEYLIFTEPFKSGPAVIIDNGQGGFIGSLENLYEKRVSVEKGYFMQELLEKNHPRIDLVPAQDMKAALQKVVDGQADAYVGDAASANYVIKKEGLLTLRFSGLTEYRSRHSVAIHKRHPELATIIIKAMDSIPAEQADEIFNRWLGLRIEQGIKVETAVKYALAALVFFLIFAYWLIRLKWEINERKLAELREQHRNRVLRMLTEKLPLPLVLDTIARDIEAINRSMLCSILLLDKDRGRLLHGAAPSLPDFYKEALNGLIIGPGIGCCGTAAHSGQPVIVEDIARHPWWLPYRDLIRKAKLRSCWSQPILSMQGQVLGTFALYHRHVRRPAAADQRLMEDEARLVALAIETAEAENRLQLAANVFTHAREGILISDVDGLILDVNQTFSDISGYARDEVIGQNPRLLKSGRHDHGFYQTLWTDLLEKGYWSGEIWNRHKDGIIYAEMLTISAVRDVRGSIQNFVALFTDITPIKNYQQRLEHLAHYDALTGLPNRVLLSDRLRQAIIHSQRNRLAIAVLYIDLDGFKAINDSHGHDVGDELLINLAKLMKSSLREGDTLARIGGDEFIGVLAGLEHPQDCNPILQRLLKATAETVIVRTLPLQVSASIGVTLYPEDNADADQLIRHADQAMYAAKRSGKNRCYFFSVAENQVTQ</sequence>
<proteinExistence type="predicted"/>
<dbReference type="CDD" id="cd01007">
    <property type="entry name" value="PBP2_BvgS_HisK_like"/>
    <property type="match status" value="1"/>
</dbReference>
<dbReference type="InterPro" id="IPR015168">
    <property type="entry name" value="SsuA/THI5"/>
</dbReference>
<dbReference type="Pfam" id="PF00497">
    <property type="entry name" value="SBP_bac_3"/>
    <property type="match status" value="1"/>
</dbReference>
<dbReference type="NCBIfam" id="TIGR00229">
    <property type="entry name" value="sensory_box"/>
    <property type="match status" value="1"/>
</dbReference>
<dbReference type="InterPro" id="IPR043128">
    <property type="entry name" value="Rev_trsase/Diguanyl_cyclase"/>
</dbReference>
<gene>
    <name evidence="4" type="ORF">NM686_013725</name>
</gene>
<feature type="domain" description="PAS" evidence="1">
    <location>
        <begin position="776"/>
        <end position="825"/>
    </location>
</feature>
<dbReference type="Pfam" id="PF13426">
    <property type="entry name" value="PAS_9"/>
    <property type="match status" value="1"/>
</dbReference>
<dbReference type="Pfam" id="PF13185">
    <property type="entry name" value="GAF_2"/>
    <property type="match status" value="1"/>
</dbReference>
<dbReference type="RefSeq" id="WP_255188403.1">
    <property type="nucleotide sequence ID" value="NZ_CP113517.1"/>
</dbReference>
<dbReference type="SMART" id="SM00091">
    <property type="entry name" value="PAS"/>
    <property type="match status" value="1"/>
</dbReference>
<organism evidence="4 5">
    <name type="scientific">Methylomonas rapida</name>
    <dbReference type="NCBI Taxonomy" id="2963939"/>
    <lineage>
        <taxon>Bacteria</taxon>
        <taxon>Pseudomonadati</taxon>
        <taxon>Pseudomonadota</taxon>
        <taxon>Gammaproteobacteria</taxon>
        <taxon>Methylococcales</taxon>
        <taxon>Methylococcaceae</taxon>
        <taxon>Methylomonas</taxon>
    </lineage>
</organism>
<evidence type="ECO:0000313" key="4">
    <source>
        <dbReference type="EMBL" id="WAR43435.1"/>
    </source>
</evidence>
<evidence type="ECO:0000259" key="2">
    <source>
        <dbReference type="PROSITE" id="PS50113"/>
    </source>
</evidence>
<dbReference type="SMART" id="SM00086">
    <property type="entry name" value="PAC"/>
    <property type="match status" value="1"/>
</dbReference>
<dbReference type="Pfam" id="PF00990">
    <property type="entry name" value="GGDEF"/>
    <property type="match status" value="1"/>
</dbReference>
<dbReference type="CDD" id="cd01949">
    <property type="entry name" value="GGDEF"/>
    <property type="match status" value="1"/>
</dbReference>
<dbReference type="Pfam" id="PF09084">
    <property type="entry name" value="NMT1"/>
    <property type="match status" value="1"/>
</dbReference>
<dbReference type="SMART" id="SM00065">
    <property type="entry name" value="GAF"/>
    <property type="match status" value="1"/>
</dbReference>
<dbReference type="CDD" id="cd00130">
    <property type="entry name" value="PAS"/>
    <property type="match status" value="1"/>
</dbReference>
<keyword evidence="4" id="KW-0808">Transferase</keyword>
<dbReference type="PROSITE" id="PS50887">
    <property type="entry name" value="GGDEF"/>
    <property type="match status" value="1"/>
</dbReference>
<dbReference type="PROSITE" id="PS50113">
    <property type="entry name" value="PAC"/>
    <property type="match status" value="1"/>
</dbReference>
<dbReference type="InterPro" id="IPR052163">
    <property type="entry name" value="DGC-Regulatory_Protein"/>
</dbReference>
<evidence type="ECO:0000259" key="1">
    <source>
        <dbReference type="PROSITE" id="PS50112"/>
    </source>
</evidence>
<dbReference type="Proteomes" id="UP001162780">
    <property type="component" value="Chromosome"/>
</dbReference>
<evidence type="ECO:0000259" key="3">
    <source>
        <dbReference type="PROSITE" id="PS50887"/>
    </source>
</evidence>
<dbReference type="InterPro" id="IPR029016">
    <property type="entry name" value="GAF-like_dom_sf"/>
</dbReference>
<dbReference type="Gene3D" id="3.30.70.270">
    <property type="match status" value="1"/>
</dbReference>
<feature type="domain" description="PAC" evidence="2">
    <location>
        <begin position="852"/>
        <end position="904"/>
    </location>
</feature>
<dbReference type="Gene3D" id="3.30.450.40">
    <property type="match status" value="1"/>
</dbReference>
<evidence type="ECO:0000313" key="5">
    <source>
        <dbReference type="Proteomes" id="UP001162780"/>
    </source>
</evidence>
<dbReference type="Gene3D" id="3.40.190.10">
    <property type="entry name" value="Periplasmic binding protein-like II"/>
    <property type="match status" value="4"/>
</dbReference>
<name>A0ABY7GGZ4_9GAMM</name>
<dbReference type="EMBL" id="CP113517">
    <property type="protein sequence ID" value="WAR43435.1"/>
    <property type="molecule type" value="Genomic_DNA"/>
</dbReference>
<dbReference type="InterPro" id="IPR000160">
    <property type="entry name" value="GGDEF_dom"/>
</dbReference>
<feature type="domain" description="GGDEF" evidence="3">
    <location>
        <begin position="936"/>
        <end position="1069"/>
    </location>
</feature>
<dbReference type="SUPFAM" id="SSF53850">
    <property type="entry name" value="Periplasmic binding protein-like II"/>
    <property type="match status" value="2"/>
</dbReference>
<keyword evidence="4" id="KW-0548">Nucleotidyltransferase</keyword>
<dbReference type="PROSITE" id="PS50112">
    <property type="entry name" value="PAS"/>
    <property type="match status" value="1"/>
</dbReference>
<dbReference type="PANTHER" id="PTHR46663:SF3">
    <property type="entry name" value="SLL0267 PROTEIN"/>
    <property type="match status" value="1"/>
</dbReference>
<dbReference type="InterPro" id="IPR000700">
    <property type="entry name" value="PAS-assoc_C"/>
</dbReference>
<dbReference type="SMART" id="SM00062">
    <property type="entry name" value="PBPb"/>
    <property type="match status" value="1"/>
</dbReference>
<dbReference type="Gene3D" id="3.30.450.20">
    <property type="entry name" value="PAS domain"/>
    <property type="match status" value="1"/>
</dbReference>
<keyword evidence="5" id="KW-1185">Reference proteome</keyword>
<protein>
    <submittedName>
        <fullName evidence="4">Diguanylate cyclase</fullName>
        <ecNumber evidence="4">2.7.7.65</ecNumber>
    </submittedName>
</protein>
<dbReference type="InterPro" id="IPR003018">
    <property type="entry name" value="GAF"/>
</dbReference>
<dbReference type="SUPFAM" id="SSF55785">
    <property type="entry name" value="PYP-like sensor domain (PAS domain)"/>
    <property type="match status" value="1"/>
</dbReference>
<dbReference type="InterPro" id="IPR001638">
    <property type="entry name" value="Solute-binding_3/MltF_N"/>
</dbReference>
<dbReference type="SUPFAM" id="SSF55073">
    <property type="entry name" value="Nucleotide cyclase"/>
    <property type="match status" value="1"/>
</dbReference>
<dbReference type="SMART" id="SM00267">
    <property type="entry name" value="GGDEF"/>
    <property type="match status" value="1"/>
</dbReference>
<dbReference type="InterPro" id="IPR035965">
    <property type="entry name" value="PAS-like_dom_sf"/>
</dbReference>
<accession>A0ABY7GGZ4</accession>
<dbReference type="GO" id="GO:0052621">
    <property type="term" value="F:diguanylate cyclase activity"/>
    <property type="evidence" value="ECO:0007669"/>
    <property type="project" value="UniProtKB-EC"/>
</dbReference>
<dbReference type="SUPFAM" id="SSF55781">
    <property type="entry name" value="GAF domain-like"/>
    <property type="match status" value="1"/>
</dbReference>
<dbReference type="PANTHER" id="PTHR46663">
    <property type="entry name" value="DIGUANYLATE CYCLASE DGCT-RELATED"/>
    <property type="match status" value="1"/>
</dbReference>
<dbReference type="EC" id="2.7.7.65" evidence="4"/>
<dbReference type="InterPro" id="IPR000014">
    <property type="entry name" value="PAS"/>
</dbReference>
<dbReference type="InterPro" id="IPR029787">
    <property type="entry name" value="Nucleotide_cyclase"/>
</dbReference>
<dbReference type="NCBIfam" id="TIGR00254">
    <property type="entry name" value="GGDEF"/>
    <property type="match status" value="1"/>
</dbReference>
<dbReference type="InterPro" id="IPR001610">
    <property type="entry name" value="PAC"/>
</dbReference>
<reference evidence="4" key="1">
    <citation type="submission" date="2022-11" db="EMBL/GenBank/DDBJ databases">
        <title>Methylomonas rapida sp. nov., Carotenoid-Producing Obligate Methanotrophs with High Growth Characteristics and Biotechnological Potential.</title>
        <authorList>
            <person name="Tikhonova E.N."/>
            <person name="Suleimanov R.Z."/>
            <person name="Miroshnikov K."/>
            <person name="Oshkin I.Y."/>
            <person name="Belova S.E."/>
            <person name="Danilova O.V."/>
            <person name="Ashikhmin A."/>
            <person name="Konopkin A."/>
            <person name="But S.Y."/>
            <person name="Khmelenina V.N."/>
            <person name="Kuznetsov N."/>
            <person name="Pimenov N.V."/>
            <person name="Dedysh S.N."/>
        </authorList>
    </citation>
    <scope>NUCLEOTIDE SEQUENCE</scope>
    <source>
        <strain evidence="4">MP1</strain>
    </source>
</reference>